<comment type="caution">
    <text evidence="2">The sequence shown here is derived from an EMBL/GenBank/DDBJ whole genome shotgun (WGS) entry which is preliminary data.</text>
</comment>
<proteinExistence type="predicted"/>
<reference evidence="2" key="1">
    <citation type="journal article" date="2019" name="PLoS Negl. Trop. Dis.">
        <title>Revisiting the worldwide diversity of Leptospira species in the environment.</title>
        <authorList>
            <person name="Vincent A.T."/>
            <person name="Schiettekatte O."/>
            <person name="Bourhy P."/>
            <person name="Veyrier F.J."/>
            <person name="Picardeau M."/>
        </authorList>
    </citation>
    <scope>NUCLEOTIDE SEQUENCE [LARGE SCALE GENOMIC DNA]</scope>
    <source>
        <strain evidence="2">201702455</strain>
    </source>
</reference>
<dbReference type="AlphaFoldDB" id="A0A4R9KAP3"/>
<protein>
    <submittedName>
        <fullName evidence="2">Uncharacterized protein</fullName>
    </submittedName>
</protein>
<dbReference type="EMBL" id="RQGF01000012">
    <property type="protein sequence ID" value="TGL63764.1"/>
    <property type="molecule type" value="Genomic_DNA"/>
</dbReference>
<dbReference type="NCBIfam" id="NF047433">
    <property type="entry name" value="Lepto_7_Nterm"/>
    <property type="match status" value="1"/>
</dbReference>
<evidence type="ECO:0000313" key="2">
    <source>
        <dbReference type="EMBL" id="TGL63764.1"/>
    </source>
</evidence>
<dbReference type="Proteomes" id="UP000297762">
    <property type="component" value="Unassembled WGS sequence"/>
</dbReference>
<feature type="compositionally biased region" description="Basic and acidic residues" evidence="1">
    <location>
        <begin position="94"/>
        <end position="114"/>
    </location>
</feature>
<evidence type="ECO:0000256" key="1">
    <source>
        <dbReference type="SAM" id="MobiDB-lite"/>
    </source>
</evidence>
<name>A0A4R9KAP3_9LEPT</name>
<feature type="compositionally biased region" description="Polar residues" evidence="1">
    <location>
        <begin position="83"/>
        <end position="92"/>
    </location>
</feature>
<feature type="region of interest" description="Disordered" evidence="1">
    <location>
        <begin position="67"/>
        <end position="119"/>
    </location>
</feature>
<keyword evidence="3" id="KW-1185">Reference proteome</keyword>
<gene>
    <name evidence="2" type="ORF">EHQ64_07100</name>
</gene>
<evidence type="ECO:0000313" key="3">
    <source>
        <dbReference type="Proteomes" id="UP000297762"/>
    </source>
</evidence>
<accession>A0A4R9KAP3</accession>
<organism evidence="2 3">
    <name type="scientific">Leptospira sarikeiensis</name>
    <dbReference type="NCBI Taxonomy" id="2484943"/>
    <lineage>
        <taxon>Bacteria</taxon>
        <taxon>Pseudomonadati</taxon>
        <taxon>Spirochaetota</taxon>
        <taxon>Spirochaetia</taxon>
        <taxon>Leptospirales</taxon>
        <taxon>Leptospiraceae</taxon>
        <taxon>Leptospira</taxon>
    </lineage>
</organism>
<sequence length="432" mass="48647">MNRFFITFIIIFPLTDIFGEEQTIYLMNGQILRGEVIKQTGTSMQIKTTDGKVRQLNKAEIQRVTYKEPSAKELKESEERLKQQAQNDNPTKTVPEKPAEIIPEKKPDPPKKSDPSFSHTKRHDIEFFAGIGYGFYKPNSENFLIEAQNRLSILFGTNPSISKKPSYHTDLSDQLGINYTFKRFSGSLSGNNFRGTTTTSYLGLNSGTEFSTIGGTYPEKQSSLRADVSYLAFSNDRFDLKATLGYSEFWGSTDDKSTSVKAFSSSGLSLYGQYSFTISERLRGPSAGIKATIRLGERIENRIEIHSLELKGTQDLTTHAKIFSDSASPIYGEFSQAIGWKAYGVYFDYKFVYKLTPIFSVWLGASIYNWQYSVHHYSLEQKYAFEAPASIPNAALLEDLLQEQIVKGAASVSKSEAILFGFIFRFDLANQN</sequence>
<dbReference type="OrthoDB" id="316314at2"/>
<feature type="compositionally biased region" description="Basic and acidic residues" evidence="1">
    <location>
        <begin position="67"/>
        <end position="82"/>
    </location>
</feature>